<evidence type="ECO:0000256" key="2">
    <source>
        <dbReference type="ARBA" id="ARBA00022759"/>
    </source>
</evidence>
<dbReference type="GO" id="GO:0003677">
    <property type="term" value="F:DNA binding"/>
    <property type="evidence" value="ECO:0007669"/>
    <property type="project" value="InterPro"/>
</dbReference>
<dbReference type="Proteomes" id="UP000254176">
    <property type="component" value="Unassembled WGS sequence"/>
</dbReference>
<evidence type="ECO:0000313" key="6">
    <source>
        <dbReference type="Proteomes" id="UP000254176"/>
    </source>
</evidence>
<keyword evidence="3 5" id="KW-0378">Hydrolase</keyword>
<keyword evidence="1" id="KW-0540">Nuclease</keyword>
<dbReference type="InterPro" id="IPR011335">
    <property type="entry name" value="Restrct_endonuc-II-like"/>
</dbReference>
<feature type="domain" description="DNA mismatch repair MutH/Type II restriction enzyme Sau3AI" evidence="4">
    <location>
        <begin position="78"/>
        <end position="179"/>
    </location>
</feature>
<dbReference type="AlphaFoldDB" id="A0A1V0G4J8"/>
<dbReference type="EMBL" id="UGRP01000004">
    <property type="protein sequence ID" value="SUA30193.1"/>
    <property type="molecule type" value="Genomic_DNA"/>
</dbReference>
<keyword evidence="2" id="KW-0255">Endonuclease</keyword>
<dbReference type="CDD" id="cd22356">
    <property type="entry name" value="Sau3AI_N-like"/>
    <property type="match status" value="1"/>
</dbReference>
<sequence>MSKDLFDYDDSKVESVLEYSERLLNRKFSELMEEYRKSPYKTYQDYVNKTVSTMDDKPISMRSKGQYGNYIEKYFFGYLPNNDSTPDFEKIGVELKVTPFKINKNGTISAKERLVLNILNYETENLDDFYKTHLWQKCQNLLLLFYNGLISGQTMEDYSIEKIFLYEWFEEDMAVILEDYQKITKKIKDGNAHQLSESDGKYLSTCTKGEGHGKDFRKQPFGNELAKQRAWELKASYMTNLIRNRIFNQGGQEDESITETSRGKEKSFTKIIEERISVYKGCSESELYKLFKVNPKAKGKNSILIRKILGLTGDIEKTQEFQKANMNLRVIRVDKEGLPKEDSPFKTYQFKELSENDNWEDSQPYLEIFSKQFLFVVFKEIEPKLFVLDSMKFWGFPDSQIEELQRVWQETRNIIKNSVKLTFQNNRVSTNFPQSRVNQVIFTKIHASNSYYEIEKGKFVGKGKLSDTDELPNGLRITKHSFWMTKKFLKEVLEDKWD</sequence>
<dbReference type="SUPFAM" id="SSF52980">
    <property type="entry name" value="Restriction endonuclease-like"/>
    <property type="match status" value="2"/>
</dbReference>
<protein>
    <submittedName>
        <fullName evidence="5">Type-2 restriction enzyme Sau3AI</fullName>
        <ecNumber evidence="5">3.1.21.4</ecNumber>
    </submittedName>
</protein>
<dbReference type="GO" id="GO:0009036">
    <property type="term" value="F:type II site-specific deoxyribonuclease activity"/>
    <property type="evidence" value="ECO:0007669"/>
    <property type="project" value="UniProtKB-EC"/>
</dbReference>
<dbReference type="EC" id="3.1.21.4" evidence="5"/>
<dbReference type="Pfam" id="PF02976">
    <property type="entry name" value="MutH"/>
    <property type="match status" value="1"/>
</dbReference>
<reference evidence="5 6" key="1">
    <citation type="submission" date="2018-06" db="EMBL/GenBank/DDBJ databases">
        <authorList>
            <consortium name="Pathogen Informatics"/>
            <person name="Doyle S."/>
        </authorList>
    </citation>
    <scope>NUCLEOTIDE SEQUENCE [LARGE SCALE GENOMIC DNA]</scope>
    <source>
        <strain evidence="5 6">NCTC8554</strain>
    </source>
</reference>
<evidence type="ECO:0000313" key="5">
    <source>
        <dbReference type="EMBL" id="SUA30193.1"/>
    </source>
</evidence>
<dbReference type="Gene3D" id="3.40.600.10">
    <property type="entry name" value="DNA mismatch repair MutH/Restriction endonuclease, type II"/>
    <property type="match status" value="2"/>
</dbReference>
<evidence type="ECO:0000256" key="1">
    <source>
        <dbReference type="ARBA" id="ARBA00022722"/>
    </source>
</evidence>
<dbReference type="NCBIfam" id="NF040973">
    <property type="entry name" value="restrict_Sau3AI"/>
    <property type="match status" value="1"/>
</dbReference>
<dbReference type="InterPro" id="IPR011337">
    <property type="entry name" value="DNA_rep_MutH/RE_typeII_Sau3AI"/>
</dbReference>
<dbReference type="REBASE" id="195707">
    <property type="entry name" value="Nme214ORF4925P"/>
</dbReference>
<name>A0A1V0G4J8_NEIME</name>
<dbReference type="CDD" id="cd22355">
    <property type="entry name" value="Sau3AI_C"/>
    <property type="match status" value="1"/>
</dbReference>
<organism evidence="5 6">
    <name type="scientific">Neisseria meningitidis</name>
    <dbReference type="NCBI Taxonomy" id="487"/>
    <lineage>
        <taxon>Bacteria</taxon>
        <taxon>Pseudomonadati</taxon>
        <taxon>Pseudomonadota</taxon>
        <taxon>Betaproteobacteria</taxon>
        <taxon>Neisseriales</taxon>
        <taxon>Neisseriaceae</taxon>
        <taxon>Neisseria</taxon>
    </lineage>
</organism>
<evidence type="ECO:0000256" key="3">
    <source>
        <dbReference type="ARBA" id="ARBA00022801"/>
    </source>
</evidence>
<accession>A0A1V0G4J8</accession>
<dbReference type="REBASE" id="406531">
    <property type="entry name" value="Nme8554ORF2236P"/>
</dbReference>
<dbReference type="RefSeq" id="WP_002256348.1">
    <property type="nucleotide sequence ID" value="NZ_CP020401.2"/>
</dbReference>
<evidence type="ECO:0000259" key="4">
    <source>
        <dbReference type="SMART" id="SM00927"/>
    </source>
</evidence>
<dbReference type="InterPro" id="IPR037057">
    <property type="entry name" value="DNA_rep_MutH/T2_RE_sf"/>
</dbReference>
<dbReference type="SMART" id="SM00927">
    <property type="entry name" value="MutH"/>
    <property type="match status" value="1"/>
</dbReference>
<proteinExistence type="predicted"/>
<gene>
    <name evidence="5" type="primary">sau3AIR</name>
    <name evidence="5" type="ORF">NCTC8554_02235</name>
</gene>